<dbReference type="PANTHER" id="PTHR12110:SF41">
    <property type="entry name" value="INOSOSE DEHYDRATASE"/>
    <property type="match status" value="1"/>
</dbReference>
<dbReference type="InterPro" id="IPR036237">
    <property type="entry name" value="Xyl_isomerase-like_sf"/>
</dbReference>
<dbReference type="Pfam" id="PF01261">
    <property type="entry name" value="AP_endonuc_2"/>
    <property type="match status" value="1"/>
</dbReference>
<name>A0A8G2BVB4_9BACT</name>
<dbReference type="InterPro" id="IPR013022">
    <property type="entry name" value="Xyl_isomerase-like_TIM-brl"/>
</dbReference>
<reference evidence="3 4" key="1">
    <citation type="submission" date="2016-10" db="EMBL/GenBank/DDBJ databases">
        <authorList>
            <person name="Varghese N."/>
            <person name="Submissions S."/>
        </authorList>
    </citation>
    <scope>NUCLEOTIDE SEQUENCE [LARGE SCALE GENOMIC DNA]</scope>
    <source>
        <strain evidence="3 4">DSM 29073</strain>
    </source>
</reference>
<dbReference type="InterPro" id="IPR050312">
    <property type="entry name" value="IolE/XylAMocC-like"/>
</dbReference>
<dbReference type="Proteomes" id="UP000236725">
    <property type="component" value="Unassembled WGS sequence"/>
</dbReference>
<accession>A0A8G2BVB4</accession>
<keyword evidence="4" id="KW-1185">Reference proteome</keyword>
<dbReference type="PANTHER" id="PTHR12110">
    <property type="entry name" value="HYDROXYPYRUVATE ISOMERASE"/>
    <property type="match status" value="1"/>
</dbReference>
<feature type="domain" description="Xylose isomerase-like TIM barrel" evidence="2">
    <location>
        <begin position="51"/>
        <end position="275"/>
    </location>
</feature>
<feature type="chain" id="PRO_5034425095" evidence="1">
    <location>
        <begin position="24"/>
        <end position="284"/>
    </location>
</feature>
<comment type="caution">
    <text evidence="3">The sequence shown here is derived from an EMBL/GenBank/DDBJ whole genome shotgun (WGS) entry which is preliminary data.</text>
</comment>
<evidence type="ECO:0000256" key="1">
    <source>
        <dbReference type="SAM" id="SignalP"/>
    </source>
</evidence>
<keyword evidence="1" id="KW-0732">Signal</keyword>
<dbReference type="RefSeq" id="WP_103982828.1">
    <property type="nucleotide sequence ID" value="NZ_FNVS01000005.1"/>
</dbReference>
<dbReference type="SUPFAM" id="SSF51658">
    <property type="entry name" value="Xylose isomerase-like"/>
    <property type="match status" value="1"/>
</dbReference>
<protein>
    <submittedName>
        <fullName evidence="3">Sugar phosphate isomerase/epimerase</fullName>
    </submittedName>
</protein>
<dbReference type="GO" id="GO:0016853">
    <property type="term" value="F:isomerase activity"/>
    <property type="evidence" value="ECO:0007669"/>
    <property type="project" value="UniProtKB-KW"/>
</dbReference>
<dbReference type="Gene3D" id="3.20.20.150">
    <property type="entry name" value="Divalent-metal-dependent TIM barrel enzymes"/>
    <property type="match status" value="1"/>
</dbReference>
<sequence>MIGRISKIIIAAVCCLLALPSLAQTKAEKQGWRLGIQSYSFHKFTLVEALDKTHELGIKCIEVFPGHKLGGKWGDKVFDFNLDTQTQKEIKELAASKGIKIVGTGVYIADKPSDWEKMFKFAKAMNMEFITCEPALKDWDLVEKLAKQYNIKVSVHNHPQPSDYWKPENLLNAISNRSKLLGSCSDVGHWRREGLNQIDCLKQLKGRIVSLHFKDIAPKVEGEKEQHDVIWGTGILDVKGMLKELKKQNFKGVFSIEYEYNWDNSVPDIKECIKYFNKTADEIL</sequence>
<dbReference type="AlphaFoldDB" id="A0A8G2BVB4"/>
<evidence type="ECO:0000259" key="2">
    <source>
        <dbReference type="Pfam" id="PF01261"/>
    </source>
</evidence>
<feature type="signal peptide" evidence="1">
    <location>
        <begin position="1"/>
        <end position="23"/>
    </location>
</feature>
<evidence type="ECO:0000313" key="3">
    <source>
        <dbReference type="EMBL" id="SEF70572.1"/>
    </source>
</evidence>
<dbReference type="EMBL" id="FNVS01000005">
    <property type="protein sequence ID" value="SEF70572.1"/>
    <property type="molecule type" value="Genomic_DNA"/>
</dbReference>
<evidence type="ECO:0000313" key="4">
    <source>
        <dbReference type="Proteomes" id="UP000236725"/>
    </source>
</evidence>
<gene>
    <name evidence="3" type="ORF">SAMN05444001_10553</name>
</gene>
<keyword evidence="3" id="KW-0413">Isomerase</keyword>
<organism evidence="3 4">
    <name type="scientific">Parabacteroides chinchillae</name>
    <dbReference type="NCBI Taxonomy" id="871327"/>
    <lineage>
        <taxon>Bacteria</taxon>
        <taxon>Pseudomonadati</taxon>
        <taxon>Bacteroidota</taxon>
        <taxon>Bacteroidia</taxon>
        <taxon>Bacteroidales</taxon>
        <taxon>Tannerellaceae</taxon>
        <taxon>Parabacteroides</taxon>
    </lineage>
</organism>
<proteinExistence type="predicted"/>